<feature type="transmembrane region" description="Helical" evidence="8">
    <location>
        <begin position="171"/>
        <end position="191"/>
    </location>
</feature>
<evidence type="ECO:0000256" key="8">
    <source>
        <dbReference type="SAM" id="Phobius"/>
    </source>
</evidence>
<dbReference type="GO" id="GO:1903785">
    <property type="term" value="P:L-valine transmembrane transport"/>
    <property type="evidence" value="ECO:0007669"/>
    <property type="project" value="TreeGrafter"/>
</dbReference>
<reference evidence="9 10" key="1">
    <citation type="journal article" date="2014" name="BMC Genomics">
        <title>Comparison of environmental and isolate Sulfobacillus genomes reveals diverse carbon, sulfur, nitrogen, and hydrogen metabolisms.</title>
        <authorList>
            <person name="Justice N.B."/>
            <person name="Norman A."/>
            <person name="Brown C.T."/>
            <person name="Singh A."/>
            <person name="Thomas B.C."/>
            <person name="Banfield J.F."/>
        </authorList>
    </citation>
    <scope>NUCLEOTIDE SEQUENCE [LARGE SCALE GENOMIC DNA]</scope>
    <source>
        <strain evidence="9">AMDSBA1</strain>
    </source>
</reference>
<keyword evidence="6 8" id="KW-1133">Transmembrane helix</keyword>
<feature type="transmembrane region" description="Helical" evidence="8">
    <location>
        <begin position="135"/>
        <end position="159"/>
    </location>
</feature>
<keyword evidence="5 8" id="KW-0812">Transmembrane</keyword>
<keyword evidence="4" id="KW-1003">Cell membrane</keyword>
<comment type="similarity">
    <text evidence="2">Belongs to the AzlC family.</text>
</comment>
<comment type="caution">
    <text evidence="9">The sequence shown here is derived from an EMBL/GenBank/DDBJ whole genome shotgun (WGS) entry which is preliminary data.</text>
</comment>
<accession>A0A2T2X1J0</accession>
<evidence type="ECO:0000256" key="1">
    <source>
        <dbReference type="ARBA" id="ARBA00004651"/>
    </source>
</evidence>
<evidence type="ECO:0000256" key="4">
    <source>
        <dbReference type="ARBA" id="ARBA00022475"/>
    </source>
</evidence>
<dbReference type="EMBL" id="PXYT01000020">
    <property type="protein sequence ID" value="PSR28354.1"/>
    <property type="molecule type" value="Genomic_DNA"/>
</dbReference>
<dbReference type="GO" id="GO:0005886">
    <property type="term" value="C:plasma membrane"/>
    <property type="evidence" value="ECO:0007669"/>
    <property type="project" value="UniProtKB-SubCell"/>
</dbReference>
<gene>
    <name evidence="9" type="ORF">C7B43_10265</name>
</gene>
<dbReference type="Proteomes" id="UP000242699">
    <property type="component" value="Unassembled WGS sequence"/>
</dbReference>
<organism evidence="9 10">
    <name type="scientific">Sulfobacillus benefaciens</name>
    <dbReference type="NCBI Taxonomy" id="453960"/>
    <lineage>
        <taxon>Bacteria</taxon>
        <taxon>Bacillati</taxon>
        <taxon>Bacillota</taxon>
        <taxon>Clostridia</taxon>
        <taxon>Eubacteriales</taxon>
        <taxon>Clostridiales Family XVII. Incertae Sedis</taxon>
        <taxon>Sulfobacillus</taxon>
    </lineage>
</organism>
<feature type="transmembrane region" description="Helical" evidence="8">
    <location>
        <begin position="20"/>
        <end position="40"/>
    </location>
</feature>
<keyword evidence="3" id="KW-0813">Transport</keyword>
<evidence type="ECO:0000313" key="10">
    <source>
        <dbReference type="Proteomes" id="UP000242699"/>
    </source>
</evidence>
<sequence length="252" mass="27706">MNNTAKDTWRYAVRGFHDGFPIFLGYLPPSMAFGMTAGQFHWAPWQIVLVSAILYAGTSQFVLLSLTAAHLPGWSSVVTVWMVNLRHVAYGPALTLAHSRKRRSLAEILSIGWGLTDEVFATVCRPAERENREDLTYLLAVAILAYAGWIGGTALGIGFGQTFLHRIPHASAAFGFALPALFLYILTGSVTARRRWQWKRMRLLVTVLALYVFLASMGFGMSGVLLAALLASGGEVVWLFRKSATAAKEVKL</sequence>
<evidence type="ECO:0000256" key="2">
    <source>
        <dbReference type="ARBA" id="ARBA00010735"/>
    </source>
</evidence>
<evidence type="ECO:0000256" key="3">
    <source>
        <dbReference type="ARBA" id="ARBA00022448"/>
    </source>
</evidence>
<feature type="transmembrane region" description="Helical" evidence="8">
    <location>
        <begin position="47"/>
        <end position="68"/>
    </location>
</feature>
<keyword evidence="7 8" id="KW-0472">Membrane</keyword>
<evidence type="ECO:0008006" key="11">
    <source>
        <dbReference type="Google" id="ProtNLM"/>
    </source>
</evidence>
<proteinExistence type="inferred from homology"/>
<dbReference type="InterPro" id="IPR011606">
    <property type="entry name" value="Brnchd-chn_aa_trnsp_permease"/>
</dbReference>
<evidence type="ECO:0000256" key="6">
    <source>
        <dbReference type="ARBA" id="ARBA00022989"/>
    </source>
</evidence>
<evidence type="ECO:0000256" key="7">
    <source>
        <dbReference type="ARBA" id="ARBA00023136"/>
    </source>
</evidence>
<dbReference type="PANTHER" id="PTHR34979">
    <property type="entry name" value="INNER MEMBRANE PROTEIN YGAZ"/>
    <property type="match status" value="1"/>
</dbReference>
<dbReference type="Pfam" id="PF03591">
    <property type="entry name" value="AzlC"/>
    <property type="match status" value="1"/>
</dbReference>
<dbReference type="AlphaFoldDB" id="A0A2T2X1J0"/>
<evidence type="ECO:0000256" key="5">
    <source>
        <dbReference type="ARBA" id="ARBA00022692"/>
    </source>
</evidence>
<feature type="transmembrane region" description="Helical" evidence="8">
    <location>
        <begin position="203"/>
        <end position="231"/>
    </location>
</feature>
<dbReference type="PANTHER" id="PTHR34979:SF1">
    <property type="entry name" value="INNER MEMBRANE PROTEIN YGAZ"/>
    <property type="match status" value="1"/>
</dbReference>
<name>A0A2T2X1J0_9FIRM</name>
<comment type="subcellular location">
    <subcellularLocation>
        <location evidence="1">Cell membrane</location>
        <topology evidence="1">Multi-pass membrane protein</topology>
    </subcellularLocation>
</comment>
<evidence type="ECO:0000313" key="9">
    <source>
        <dbReference type="EMBL" id="PSR28354.1"/>
    </source>
</evidence>
<protein>
    <recommendedName>
        <fullName evidence="11">Branched-chain amino acid ABC transporter permease</fullName>
    </recommendedName>
</protein>